<dbReference type="HOGENOM" id="CLU_013444_3_0_7"/>
<dbReference type="InterPro" id="IPR013783">
    <property type="entry name" value="Ig-like_fold"/>
</dbReference>
<proteinExistence type="predicted"/>
<dbReference type="Gene3D" id="2.60.40.10">
    <property type="entry name" value="Immunoglobulins"/>
    <property type="match status" value="1"/>
</dbReference>
<evidence type="ECO:0000259" key="2">
    <source>
        <dbReference type="Pfam" id="PF09118"/>
    </source>
</evidence>
<feature type="domain" description="Galactose oxidase-like Early set" evidence="2">
    <location>
        <begin position="526"/>
        <end position="610"/>
    </location>
</feature>
<dbReference type="InterPro" id="IPR011043">
    <property type="entry name" value="Gal_Oxase/kelch_b-propeller"/>
</dbReference>
<dbReference type="Pfam" id="PF09118">
    <property type="entry name" value="GO-like_E_set"/>
    <property type="match status" value="1"/>
</dbReference>
<dbReference type="PANTHER" id="PTHR32208:SF21">
    <property type="entry name" value="LOW QUALITY PROTEIN: ALDEHYDE OXIDASE GLOX-LIKE"/>
    <property type="match status" value="1"/>
</dbReference>
<protein>
    <recommendedName>
        <fullName evidence="2">Galactose oxidase-like Early set domain-containing protein</fullName>
    </recommendedName>
</protein>
<reference evidence="3 4" key="1">
    <citation type="journal article" date="2014" name="Nature">
        <title>An environmental bacterial taxon with a large and distinct metabolic repertoire.</title>
        <authorList>
            <person name="Wilson M.C."/>
            <person name="Mori T."/>
            <person name="Ruckert C."/>
            <person name="Uria A.R."/>
            <person name="Helf M.J."/>
            <person name="Takada K."/>
            <person name="Gernert C."/>
            <person name="Steffens U.A."/>
            <person name="Heycke N."/>
            <person name="Schmitt S."/>
            <person name="Rinke C."/>
            <person name="Helfrich E.J."/>
            <person name="Brachmann A.O."/>
            <person name="Gurgui C."/>
            <person name="Wakimoto T."/>
            <person name="Kracht M."/>
            <person name="Crusemann M."/>
            <person name="Hentschel U."/>
            <person name="Abe I."/>
            <person name="Matsunaga S."/>
            <person name="Kalinowski J."/>
            <person name="Takeyama H."/>
            <person name="Piel J."/>
        </authorList>
    </citation>
    <scope>NUCLEOTIDE SEQUENCE [LARGE SCALE GENOMIC DNA]</scope>
    <source>
        <strain evidence="4">TSY2</strain>
    </source>
</reference>
<name>W4MA55_9BACT</name>
<evidence type="ECO:0000256" key="1">
    <source>
        <dbReference type="SAM" id="SignalP"/>
    </source>
</evidence>
<dbReference type="InterPro" id="IPR037293">
    <property type="entry name" value="Gal_Oxidase_central_sf"/>
</dbReference>
<evidence type="ECO:0000313" key="4">
    <source>
        <dbReference type="Proteomes" id="UP000019140"/>
    </source>
</evidence>
<keyword evidence="1" id="KW-0732">Signal</keyword>
<feature type="signal peptide" evidence="1">
    <location>
        <begin position="1"/>
        <end position="33"/>
    </location>
</feature>
<organism evidence="3 4">
    <name type="scientific">Candidatus Entotheonella gemina</name>
    <dbReference type="NCBI Taxonomy" id="1429439"/>
    <lineage>
        <taxon>Bacteria</taxon>
        <taxon>Pseudomonadati</taxon>
        <taxon>Nitrospinota/Tectimicrobiota group</taxon>
        <taxon>Candidatus Tectimicrobiota</taxon>
        <taxon>Candidatus Entotheonellia</taxon>
        <taxon>Candidatus Entotheonellales</taxon>
        <taxon>Candidatus Entotheonellaceae</taxon>
        <taxon>Candidatus Entotheonella</taxon>
    </lineage>
</organism>
<keyword evidence="4" id="KW-1185">Reference proteome</keyword>
<feature type="chain" id="PRO_5004844807" description="Galactose oxidase-like Early set domain-containing protein" evidence="1">
    <location>
        <begin position="34"/>
        <end position="644"/>
    </location>
</feature>
<sequence length="644" mass="72019">MRVKLRTTLKSQWYWQLTIAVLVSLLMASLAHAELKPDDTLYDEWPELVGTWGPMMKLRDNTDTWAARKPDGGWWVGLIHATLLPDGKIIATAISRREEKRVFEGGDQANTAGENSVSFVLDPSELRQNPKDTIYVRPIREDAEFPEGGAPGPGKRDYLFCSGHAPIGNGRILFTGGTQVTNLAQPDRKPEQGLTYARLFDPKVNEFSMVQSRNGEIYRMAGDGRYKQMWYNTTIRLPEGKALIFGGFWEGRYDRPYSDNLGFQIFDPEKLKHDQNPFSLLVAHEDSVPYLKISETDYAAMVVLPQPLTIAETTYEVAVIAESGHIVLLDVEPSSKKRFHVLTHRPSGNCPHQSGRRVSFLLSPAGKELIVVGGYKDSDIDCDVSRRADFYHLEHHAWYSLDLGIARPFPTTTVLPTGVVLIANGGPIRLPIEKRQPPGEPGTDITLFPKVTHVQILDPERYYAYDLGPWSDDPSARGYHGMALLMKDASVLIGGGLSLDGSYGIGSERPDIRFYEPYYLHHQRQRPEWGDVQEPIAMTVGKPIRIPYSGPDLKEEGGVALMALGSYTHSFDHNQRYIPLDYKRNGDMLEITAPANTFIAPQGDYMLYLVGPSDLADLPEEGPVTVNRVRDFGMPSVGKHVVLN</sequence>
<dbReference type="Gene3D" id="2.130.10.80">
    <property type="entry name" value="Galactose oxidase/kelch, beta-propeller"/>
    <property type="match status" value="1"/>
</dbReference>
<dbReference type="Proteomes" id="UP000019140">
    <property type="component" value="Unassembled WGS sequence"/>
</dbReference>
<dbReference type="AlphaFoldDB" id="W4MA55"/>
<dbReference type="CDD" id="cd02851">
    <property type="entry name" value="E_set_GO_C"/>
    <property type="match status" value="1"/>
</dbReference>
<dbReference type="SUPFAM" id="SSF50965">
    <property type="entry name" value="Galactose oxidase, central domain"/>
    <property type="match status" value="1"/>
</dbReference>
<accession>W4MA55</accession>
<dbReference type="SUPFAM" id="SSF81296">
    <property type="entry name" value="E set domains"/>
    <property type="match status" value="1"/>
</dbReference>
<dbReference type="InterPro" id="IPR014756">
    <property type="entry name" value="Ig_E-set"/>
</dbReference>
<dbReference type="InterPro" id="IPR015202">
    <property type="entry name" value="GO-like_E_set"/>
</dbReference>
<comment type="caution">
    <text evidence="3">The sequence shown here is derived from an EMBL/GenBank/DDBJ whole genome shotgun (WGS) entry which is preliminary data.</text>
</comment>
<dbReference type="EMBL" id="AZHX01000536">
    <property type="protein sequence ID" value="ETX07070.1"/>
    <property type="molecule type" value="Genomic_DNA"/>
</dbReference>
<dbReference type="PANTHER" id="PTHR32208">
    <property type="entry name" value="SECRETED PROTEIN-RELATED"/>
    <property type="match status" value="1"/>
</dbReference>
<gene>
    <name evidence="3" type="ORF">ETSY2_13305</name>
</gene>
<evidence type="ECO:0000313" key="3">
    <source>
        <dbReference type="EMBL" id="ETX07070.1"/>
    </source>
</evidence>